<keyword evidence="1" id="KW-0472">Membrane</keyword>
<dbReference type="Proteomes" id="UP000244910">
    <property type="component" value="Chromosome"/>
</dbReference>
<name>A0A2U8DVY0_9CLOT</name>
<keyword evidence="1" id="KW-1133">Transmembrane helix</keyword>
<dbReference type="OrthoDB" id="1925224at2"/>
<gene>
    <name evidence="2" type="ORF">B9W14_19585</name>
</gene>
<proteinExistence type="predicted"/>
<organism evidence="2 3">
    <name type="scientific">Clostridium drakei</name>
    <dbReference type="NCBI Taxonomy" id="332101"/>
    <lineage>
        <taxon>Bacteria</taxon>
        <taxon>Bacillati</taxon>
        <taxon>Bacillota</taxon>
        <taxon>Clostridia</taxon>
        <taxon>Eubacteriales</taxon>
        <taxon>Clostridiaceae</taxon>
        <taxon>Clostridium</taxon>
    </lineage>
</organism>
<feature type="transmembrane region" description="Helical" evidence="1">
    <location>
        <begin position="6"/>
        <end position="27"/>
    </location>
</feature>
<protein>
    <submittedName>
        <fullName evidence="2">Uncharacterized protein</fullName>
    </submittedName>
</protein>
<accession>A0A2U8DVY0</accession>
<dbReference type="AlphaFoldDB" id="A0A2U8DVY0"/>
<evidence type="ECO:0000313" key="3">
    <source>
        <dbReference type="Proteomes" id="UP000244910"/>
    </source>
</evidence>
<dbReference type="KEGG" id="cdrk:B9W14_19585"/>
<reference evidence="3" key="1">
    <citation type="submission" date="2017-04" db="EMBL/GenBank/DDBJ databases">
        <authorList>
            <person name="Song Y."/>
            <person name="Cho B.-K."/>
        </authorList>
    </citation>
    <scope>NUCLEOTIDE SEQUENCE [LARGE SCALE GENOMIC DNA]</scope>
    <source>
        <strain evidence="3">SL1</strain>
    </source>
</reference>
<evidence type="ECO:0000256" key="1">
    <source>
        <dbReference type="SAM" id="Phobius"/>
    </source>
</evidence>
<evidence type="ECO:0000313" key="2">
    <source>
        <dbReference type="EMBL" id="AWI06601.1"/>
    </source>
</evidence>
<dbReference type="EMBL" id="CP020953">
    <property type="protein sequence ID" value="AWI06601.1"/>
    <property type="molecule type" value="Genomic_DNA"/>
</dbReference>
<keyword evidence="3" id="KW-1185">Reference proteome</keyword>
<keyword evidence="1" id="KW-0812">Transmembrane</keyword>
<sequence length="75" mass="9203">MRLNAFNLIQIVFLFICISTIFSYIVYSYKKCTKHIYIDICAAINRKAVRYIEKLHIEDYLAFEKYHIWRFCVHF</sequence>